<dbReference type="GO" id="GO:0032259">
    <property type="term" value="P:methylation"/>
    <property type="evidence" value="ECO:0007669"/>
    <property type="project" value="UniProtKB-KW"/>
</dbReference>
<comment type="caution">
    <text evidence="17">The sequence shown here is derived from an EMBL/GenBank/DDBJ whole genome shotgun (WGS) entry which is preliminary data.</text>
</comment>
<dbReference type="InterPro" id="IPR050161">
    <property type="entry name" value="Siro_Cobalamin_biosynth"/>
</dbReference>
<feature type="domain" description="Tetrapyrrole methylase" evidence="15">
    <location>
        <begin position="221"/>
        <end position="430"/>
    </location>
</feature>
<dbReference type="Gene3D" id="1.10.8.210">
    <property type="entry name" value="Sirohaem synthase, dimerisation domain"/>
    <property type="match status" value="1"/>
</dbReference>
<dbReference type="InterPro" id="IPR037115">
    <property type="entry name" value="Sirohaem_synt_dimer_dom_sf"/>
</dbReference>
<dbReference type="GO" id="GO:0051266">
    <property type="term" value="F:sirohydrochlorin ferrochelatase activity"/>
    <property type="evidence" value="ECO:0007669"/>
    <property type="project" value="InterPro"/>
</dbReference>
<evidence type="ECO:0000256" key="14">
    <source>
        <dbReference type="PIRSR" id="PIRSR036426-1"/>
    </source>
</evidence>
<keyword evidence="8" id="KW-0520">NAD</keyword>
<dbReference type="NCBIfam" id="TIGR01470">
    <property type="entry name" value="cysG_Nterm"/>
    <property type="match status" value="1"/>
</dbReference>
<comment type="similarity">
    <text evidence="2">Belongs to the precorrin methyltransferase family.</text>
</comment>
<dbReference type="RefSeq" id="WP_209360614.1">
    <property type="nucleotide sequence ID" value="NZ_JAGISH010000004.1"/>
</dbReference>
<comment type="pathway">
    <text evidence="12">Porphyrin-containing compound metabolism; siroheme biosynthesis; precorrin-2 from uroporphyrinogen III: step 1/1.</text>
</comment>
<keyword evidence="9" id="KW-0456">Lyase</keyword>
<dbReference type="NCBIfam" id="NF004790">
    <property type="entry name" value="PRK06136.1"/>
    <property type="match status" value="1"/>
</dbReference>
<dbReference type="SUPFAM" id="SSF53790">
    <property type="entry name" value="Tetrapyrrole methylase"/>
    <property type="match status" value="1"/>
</dbReference>
<dbReference type="PROSITE" id="PS00839">
    <property type="entry name" value="SUMT_1"/>
    <property type="match status" value="1"/>
</dbReference>
<dbReference type="GO" id="GO:0004851">
    <property type="term" value="F:uroporphyrin-III C-methyltransferase activity"/>
    <property type="evidence" value="ECO:0007669"/>
    <property type="project" value="UniProtKB-EC"/>
</dbReference>
<evidence type="ECO:0000256" key="11">
    <source>
        <dbReference type="ARBA" id="ARBA00023268"/>
    </source>
</evidence>
<dbReference type="PANTHER" id="PTHR45790">
    <property type="entry name" value="SIROHEME SYNTHASE-RELATED"/>
    <property type="match status" value="1"/>
</dbReference>
<dbReference type="InterPro" id="IPR035996">
    <property type="entry name" value="4pyrrol_Methylase_sf"/>
</dbReference>
<dbReference type="InterPro" id="IPR006366">
    <property type="entry name" value="CobA/CysG_C"/>
</dbReference>
<evidence type="ECO:0000256" key="4">
    <source>
        <dbReference type="ARBA" id="ARBA00022603"/>
    </source>
</evidence>
<keyword evidence="4 17" id="KW-0489">Methyltransferase</keyword>
<comment type="catalytic activity">
    <reaction evidence="13">
        <text>precorrin-2 + NAD(+) = sirohydrochlorin + NADH + 2 H(+)</text>
        <dbReference type="Rhea" id="RHEA:15613"/>
        <dbReference type="ChEBI" id="CHEBI:15378"/>
        <dbReference type="ChEBI" id="CHEBI:57540"/>
        <dbReference type="ChEBI" id="CHEBI:57945"/>
        <dbReference type="ChEBI" id="CHEBI:58351"/>
        <dbReference type="ChEBI" id="CHEBI:58827"/>
        <dbReference type="EC" id="1.3.1.76"/>
    </reaction>
</comment>
<dbReference type="InterPro" id="IPR006367">
    <property type="entry name" value="Sirohaem_synthase_N"/>
</dbReference>
<dbReference type="GO" id="GO:0051287">
    <property type="term" value="F:NAD binding"/>
    <property type="evidence" value="ECO:0007669"/>
    <property type="project" value="InterPro"/>
</dbReference>
<dbReference type="GO" id="GO:0019354">
    <property type="term" value="P:siroheme biosynthetic process"/>
    <property type="evidence" value="ECO:0007669"/>
    <property type="project" value="InterPro"/>
</dbReference>
<dbReference type="InterPro" id="IPR003043">
    <property type="entry name" value="Uropor_MeTrfase_CS"/>
</dbReference>
<dbReference type="Gene3D" id="3.40.50.720">
    <property type="entry name" value="NAD(P)-binding Rossmann-like Domain"/>
    <property type="match status" value="1"/>
</dbReference>
<evidence type="ECO:0000256" key="8">
    <source>
        <dbReference type="ARBA" id="ARBA00023027"/>
    </source>
</evidence>
<evidence type="ECO:0000313" key="18">
    <source>
        <dbReference type="Proteomes" id="UP000675940"/>
    </source>
</evidence>
<evidence type="ECO:0000256" key="6">
    <source>
        <dbReference type="ARBA" id="ARBA00022691"/>
    </source>
</evidence>
<dbReference type="Gene3D" id="3.30.950.10">
    <property type="entry name" value="Methyltransferase, Cobalt-precorrin-4 Transmethylase, Domain 2"/>
    <property type="match status" value="1"/>
</dbReference>
<organism evidence="17 18">
    <name type="scientific">Sagittula salina</name>
    <dbReference type="NCBI Taxonomy" id="2820268"/>
    <lineage>
        <taxon>Bacteria</taxon>
        <taxon>Pseudomonadati</taxon>
        <taxon>Pseudomonadota</taxon>
        <taxon>Alphaproteobacteria</taxon>
        <taxon>Rhodobacterales</taxon>
        <taxon>Roseobacteraceae</taxon>
        <taxon>Sagittula</taxon>
    </lineage>
</organism>
<dbReference type="NCBIfam" id="TIGR01469">
    <property type="entry name" value="cobA_cysG_Cterm"/>
    <property type="match status" value="1"/>
</dbReference>
<accession>A0A940MTH1</accession>
<comment type="pathway">
    <text evidence="1">Porphyrin-containing compound metabolism; siroheme biosynthesis; sirohydrochlorin from precorrin-2: step 1/1.</text>
</comment>
<dbReference type="Gene3D" id="3.40.1010.10">
    <property type="entry name" value="Cobalt-precorrin-4 Transmethylase, Domain 1"/>
    <property type="match status" value="1"/>
</dbReference>
<dbReference type="EMBL" id="JAGISH010000004">
    <property type="protein sequence ID" value="MBP0482669.1"/>
    <property type="molecule type" value="Genomic_DNA"/>
</dbReference>
<evidence type="ECO:0000259" key="16">
    <source>
        <dbReference type="Pfam" id="PF10414"/>
    </source>
</evidence>
<dbReference type="InterPro" id="IPR000878">
    <property type="entry name" value="4pyrrol_Mease"/>
</dbReference>
<keyword evidence="7" id="KW-0560">Oxidoreductase</keyword>
<keyword evidence="10" id="KW-0627">Porphyrin biosynthesis</keyword>
<dbReference type="EC" id="2.1.1.107" evidence="17"/>
<keyword evidence="11" id="KW-0511">Multifunctional enzyme</keyword>
<evidence type="ECO:0000256" key="12">
    <source>
        <dbReference type="ARBA" id="ARBA00025705"/>
    </source>
</evidence>
<evidence type="ECO:0000313" key="17">
    <source>
        <dbReference type="EMBL" id="MBP0482669.1"/>
    </source>
</evidence>
<dbReference type="FunFam" id="3.40.1010.10:FF:000001">
    <property type="entry name" value="Siroheme synthase"/>
    <property type="match status" value="1"/>
</dbReference>
<evidence type="ECO:0000256" key="5">
    <source>
        <dbReference type="ARBA" id="ARBA00022679"/>
    </source>
</evidence>
<evidence type="ECO:0000256" key="3">
    <source>
        <dbReference type="ARBA" id="ARBA00022573"/>
    </source>
</evidence>
<dbReference type="InterPro" id="IPR012409">
    <property type="entry name" value="Sirohaem_synth"/>
</dbReference>
<dbReference type="InterPro" id="IPR014776">
    <property type="entry name" value="4pyrrole_Mease_sub2"/>
</dbReference>
<dbReference type="PIRSF" id="PIRSF036426">
    <property type="entry name" value="Sirohaem_synth"/>
    <property type="match status" value="1"/>
</dbReference>
<feature type="domain" description="Sirohaem synthase dimerisation" evidence="16">
    <location>
        <begin position="153"/>
        <end position="209"/>
    </location>
</feature>
<keyword evidence="3" id="KW-0169">Cobalamin biosynthesis</keyword>
<evidence type="ECO:0000259" key="15">
    <source>
        <dbReference type="Pfam" id="PF00590"/>
    </source>
</evidence>
<dbReference type="NCBIfam" id="NF007922">
    <property type="entry name" value="PRK10637.1"/>
    <property type="match status" value="1"/>
</dbReference>
<dbReference type="Pfam" id="PF13241">
    <property type="entry name" value="NAD_binding_7"/>
    <property type="match status" value="1"/>
</dbReference>
<feature type="active site" description="Proton acceptor" evidence="14">
    <location>
        <position position="251"/>
    </location>
</feature>
<feature type="active site" description="Proton donor" evidence="14">
    <location>
        <position position="273"/>
    </location>
</feature>
<dbReference type="Pfam" id="PF10414">
    <property type="entry name" value="CysG_dimeriser"/>
    <property type="match status" value="1"/>
</dbReference>
<keyword evidence="18" id="KW-1185">Reference proteome</keyword>
<name>A0A940MTH1_9RHOB</name>
<dbReference type="PANTHER" id="PTHR45790:SF3">
    <property type="entry name" value="S-ADENOSYL-L-METHIONINE-DEPENDENT UROPORPHYRINOGEN III METHYLTRANSFERASE, CHLOROPLASTIC"/>
    <property type="match status" value="1"/>
</dbReference>
<dbReference type="Gene3D" id="3.30.160.110">
    <property type="entry name" value="Siroheme synthase, domain 2"/>
    <property type="match status" value="1"/>
</dbReference>
<dbReference type="CDD" id="cd11642">
    <property type="entry name" value="SUMT"/>
    <property type="match status" value="1"/>
</dbReference>
<proteinExistence type="inferred from homology"/>
<evidence type="ECO:0000256" key="10">
    <source>
        <dbReference type="ARBA" id="ARBA00023244"/>
    </source>
</evidence>
<dbReference type="Pfam" id="PF00590">
    <property type="entry name" value="TP_methylase"/>
    <property type="match status" value="1"/>
</dbReference>
<dbReference type="Proteomes" id="UP000675940">
    <property type="component" value="Unassembled WGS sequence"/>
</dbReference>
<evidence type="ECO:0000256" key="7">
    <source>
        <dbReference type="ARBA" id="ARBA00023002"/>
    </source>
</evidence>
<protein>
    <submittedName>
        <fullName evidence="17">Uroporphyrinogen-III C-methyltransferase</fullName>
        <ecNumber evidence="17">2.1.1.107</ecNumber>
    </submittedName>
</protein>
<sequence>MKTFPMFLKMAGRRVVICGTGEEAARKARLVLKTEAALRILGPGAPGDMDPELAGLIASGRADHHAVPRPDTFAATALTFIATGCPGLDASLADMARRHGAVVNVVDRPEMCDATTPSIVDRDPLVVAIGTEGAAPVLGRAIKTEIETMLSPRLGPFVALAGRLRDAVAAHIPHRQRRGFWEWAFTGEAFRAHLAGRERAAAEILKDAIANGTAPAPKGHIALVGAGPGARDLLTMRAVQRLQQADVIFYDRLVEPEVLELARRDADRVYVGKEVGASAWPQAHIDRVIVAEALQGRRVVRLKSGDPSVLGRATEELTAARAAGIETEIVPGITAASAAAAALQKPLTERGEIDTFALTTGQCRPGDAAPSRARLAHPGTTVALYMGIEKAEQISRDLIAAGTPPKAPVDIVAAVSTTRERRAECTLDRLAETVVAQGLTSPAIVFVRYPKSMAAEAAQTAPRAEPLPDTLRSVVTAA</sequence>
<dbReference type="InterPro" id="IPR036291">
    <property type="entry name" value="NAD(P)-bd_dom_sf"/>
</dbReference>
<dbReference type="AlphaFoldDB" id="A0A940MTH1"/>
<dbReference type="GO" id="GO:0009236">
    <property type="term" value="P:cobalamin biosynthetic process"/>
    <property type="evidence" value="ECO:0007669"/>
    <property type="project" value="UniProtKB-KW"/>
</dbReference>
<dbReference type="SUPFAM" id="SSF51735">
    <property type="entry name" value="NAD(P)-binding Rossmann-fold domains"/>
    <property type="match status" value="1"/>
</dbReference>
<evidence type="ECO:0000256" key="2">
    <source>
        <dbReference type="ARBA" id="ARBA00005879"/>
    </source>
</evidence>
<reference evidence="17" key="1">
    <citation type="submission" date="2021-03" db="EMBL/GenBank/DDBJ databases">
        <title>Sagittula salina sp. nov. strain M10.9X isolated from the marine waste.</title>
        <authorList>
            <person name="Satari L."/>
            <person name="Molina-Menor E."/>
            <person name="Vidal-Verdu A."/>
            <person name="Pascual J."/>
            <person name="Pereto J."/>
            <person name="Porcar M."/>
        </authorList>
    </citation>
    <scope>NUCLEOTIDE SEQUENCE</scope>
    <source>
        <strain evidence="17">M10.9X</strain>
    </source>
</reference>
<dbReference type="InterPro" id="IPR014777">
    <property type="entry name" value="4pyrrole_Mease_sub1"/>
</dbReference>
<dbReference type="GO" id="GO:0043115">
    <property type="term" value="F:precorrin-2 dehydrogenase activity"/>
    <property type="evidence" value="ECO:0007669"/>
    <property type="project" value="UniProtKB-EC"/>
</dbReference>
<keyword evidence="5 17" id="KW-0808">Transferase</keyword>
<gene>
    <name evidence="17" type="primary">cobA</name>
    <name evidence="17" type="ORF">J5474_09225</name>
</gene>
<evidence type="ECO:0000256" key="1">
    <source>
        <dbReference type="ARBA" id="ARBA00005010"/>
    </source>
</evidence>
<dbReference type="SUPFAM" id="SSF75615">
    <property type="entry name" value="Siroheme synthase middle domains-like"/>
    <property type="match status" value="1"/>
</dbReference>
<evidence type="ECO:0000256" key="9">
    <source>
        <dbReference type="ARBA" id="ARBA00023239"/>
    </source>
</evidence>
<keyword evidence="6" id="KW-0949">S-adenosyl-L-methionine</keyword>
<evidence type="ECO:0000256" key="13">
    <source>
        <dbReference type="ARBA" id="ARBA00047561"/>
    </source>
</evidence>
<dbReference type="InterPro" id="IPR019478">
    <property type="entry name" value="Sirohaem_synthase_dimer_dom"/>
</dbReference>